<evidence type="ECO:0000313" key="2">
    <source>
        <dbReference type="Proteomes" id="UP000094469"/>
    </source>
</evidence>
<organism evidence="1 2">
    <name type="scientific">Enterococcus ureilyticus</name>
    <dbReference type="NCBI Taxonomy" id="1131292"/>
    <lineage>
        <taxon>Bacteria</taxon>
        <taxon>Bacillati</taxon>
        <taxon>Bacillota</taxon>
        <taxon>Bacilli</taxon>
        <taxon>Lactobacillales</taxon>
        <taxon>Enterococcaceae</taxon>
        <taxon>Enterococcus</taxon>
    </lineage>
</organism>
<name>A0A1E5HD77_9ENTE</name>
<comment type="caution">
    <text evidence="1">The sequence shown here is derived from an EMBL/GenBank/DDBJ whole genome shotgun (WGS) entry which is preliminary data.</text>
</comment>
<protein>
    <submittedName>
        <fullName evidence="1">Uncharacterized protein</fullName>
    </submittedName>
</protein>
<proteinExistence type="predicted"/>
<keyword evidence="2" id="KW-1185">Reference proteome</keyword>
<evidence type="ECO:0000313" key="1">
    <source>
        <dbReference type="EMBL" id="OEG22893.1"/>
    </source>
</evidence>
<dbReference type="EMBL" id="MIKC01000010">
    <property type="protein sequence ID" value="OEG22893.1"/>
    <property type="molecule type" value="Genomic_DNA"/>
</dbReference>
<sequence length="105" mass="13012">MKKITPKMFITLLENKEERFVVVINHWFYYIEQGRIYRFQQHNNTKMLTLLSSFYADEIDDLLMKDGLKKSIIDQIKYDWFTDVWKETLMERIGRSYYDLEVFFF</sequence>
<accession>A0A1E5HD77</accession>
<reference evidence="2" key="1">
    <citation type="submission" date="2016-09" db="EMBL/GenBank/DDBJ databases">
        <authorList>
            <person name="Gulvik C.A."/>
        </authorList>
    </citation>
    <scope>NUCLEOTIDE SEQUENCE [LARGE SCALE GENOMIC DNA]</scope>
    <source>
        <strain evidence="2">LMG 26676</strain>
    </source>
</reference>
<gene>
    <name evidence="1" type="ORF">BCR24_14295</name>
</gene>
<dbReference type="AlphaFoldDB" id="A0A1E5HD77"/>
<dbReference type="RefSeq" id="WP_069639663.1">
    <property type="nucleotide sequence ID" value="NZ_JAFBEZ010000019.1"/>
</dbReference>
<dbReference type="OrthoDB" id="2188876at2"/>
<dbReference type="Proteomes" id="UP000094469">
    <property type="component" value="Unassembled WGS sequence"/>
</dbReference>